<keyword evidence="4 6" id="KW-0472">Membrane</keyword>
<reference evidence="7 8" key="1">
    <citation type="submission" date="2023-08" db="EMBL/GenBank/DDBJ databases">
        <title>Black Yeasts Isolated from many extreme environments.</title>
        <authorList>
            <person name="Coleine C."/>
            <person name="Stajich J.E."/>
            <person name="Selbmann L."/>
        </authorList>
    </citation>
    <scope>NUCLEOTIDE SEQUENCE [LARGE SCALE GENOMIC DNA]</scope>
    <source>
        <strain evidence="7 8">CCFEE 5910</strain>
    </source>
</reference>
<dbReference type="GO" id="GO:0071944">
    <property type="term" value="C:cell periphery"/>
    <property type="evidence" value="ECO:0007669"/>
    <property type="project" value="UniProtKB-ARBA"/>
</dbReference>
<evidence type="ECO:0000256" key="6">
    <source>
        <dbReference type="SAM" id="Phobius"/>
    </source>
</evidence>
<dbReference type="Proteomes" id="UP001309876">
    <property type="component" value="Unassembled WGS sequence"/>
</dbReference>
<sequence length="440" mass="46428">MERRQFPNSNQGTPDTAASSATLAPAPTNVASSETSNSSSIVPGTSTYETSSAETTAASSSNAAYSSATTSPATTAVTGTAAIASSTSSQAALSDGANSAPSKNEISTATVAGAAVGAAIGAALLAALITWFFMRKRNHNARRSNSTRLSPMRGAAEKNYTQVRTREIGAVGVGAKLPSWMSNLPQPVADDTLRMNVRTLFHQIELHVENFYADVYPAESSLSPDVLEEIEEFDNQDLPAPILTLIRQTNKPTSVIKRALAQHIVSNISISDMKQSSFLPVECTSLAQGRRRAPSHNNKPGSAEAFAQWRVLTAYLRPEANAPTNTSTSQLESGEDSAIRAAAHQFSSAFAPWLHPGQSAAAVAQNLEAIMRSAAQVGLTIFSQPAEFAYAWGSEDASRQGGRRTVGRLVVTPALLKVRDENSRQVNPAAVIVPQGMADL</sequence>
<gene>
    <name evidence="7" type="ORF">LTR05_006240</name>
</gene>
<evidence type="ECO:0000313" key="8">
    <source>
        <dbReference type="Proteomes" id="UP001309876"/>
    </source>
</evidence>
<dbReference type="InterPro" id="IPR051694">
    <property type="entry name" value="Immunoregulatory_rcpt-like"/>
</dbReference>
<dbReference type="AlphaFoldDB" id="A0AAN7SY37"/>
<proteinExistence type="predicted"/>
<dbReference type="PANTHER" id="PTHR15549">
    <property type="entry name" value="PAIRED IMMUNOGLOBULIN-LIKE TYPE 2 RECEPTOR"/>
    <property type="match status" value="1"/>
</dbReference>
<feature type="region of interest" description="Disordered" evidence="5">
    <location>
        <begin position="1"/>
        <end position="71"/>
    </location>
</feature>
<dbReference type="EMBL" id="JAVRRJ010000006">
    <property type="protein sequence ID" value="KAK5083735.1"/>
    <property type="molecule type" value="Genomic_DNA"/>
</dbReference>
<keyword evidence="2 6" id="KW-0812">Transmembrane</keyword>
<comment type="subcellular location">
    <subcellularLocation>
        <location evidence="1">Membrane</location>
        <topology evidence="1">Single-pass membrane protein</topology>
    </subcellularLocation>
</comment>
<accession>A0AAN7SY37</accession>
<feature type="compositionally biased region" description="Low complexity" evidence="5">
    <location>
        <begin position="13"/>
        <end position="71"/>
    </location>
</feature>
<protein>
    <submittedName>
        <fullName evidence="7">Uncharacterized protein</fullName>
    </submittedName>
</protein>
<feature type="transmembrane region" description="Helical" evidence="6">
    <location>
        <begin position="111"/>
        <end position="134"/>
    </location>
</feature>
<evidence type="ECO:0000256" key="5">
    <source>
        <dbReference type="SAM" id="MobiDB-lite"/>
    </source>
</evidence>
<evidence type="ECO:0000256" key="4">
    <source>
        <dbReference type="ARBA" id="ARBA00023136"/>
    </source>
</evidence>
<name>A0AAN7SY37_9EURO</name>
<evidence type="ECO:0000256" key="1">
    <source>
        <dbReference type="ARBA" id="ARBA00004167"/>
    </source>
</evidence>
<evidence type="ECO:0000313" key="7">
    <source>
        <dbReference type="EMBL" id="KAK5083735.1"/>
    </source>
</evidence>
<keyword evidence="8" id="KW-1185">Reference proteome</keyword>
<keyword evidence="3 6" id="KW-1133">Transmembrane helix</keyword>
<evidence type="ECO:0000256" key="3">
    <source>
        <dbReference type="ARBA" id="ARBA00022989"/>
    </source>
</evidence>
<comment type="caution">
    <text evidence="7">The sequence shown here is derived from an EMBL/GenBank/DDBJ whole genome shotgun (WGS) entry which is preliminary data.</text>
</comment>
<feature type="compositionally biased region" description="Polar residues" evidence="5">
    <location>
        <begin position="1"/>
        <end position="12"/>
    </location>
</feature>
<evidence type="ECO:0000256" key="2">
    <source>
        <dbReference type="ARBA" id="ARBA00022692"/>
    </source>
</evidence>
<organism evidence="7 8">
    <name type="scientific">Lithohypha guttulata</name>
    <dbReference type="NCBI Taxonomy" id="1690604"/>
    <lineage>
        <taxon>Eukaryota</taxon>
        <taxon>Fungi</taxon>
        <taxon>Dikarya</taxon>
        <taxon>Ascomycota</taxon>
        <taxon>Pezizomycotina</taxon>
        <taxon>Eurotiomycetes</taxon>
        <taxon>Chaetothyriomycetidae</taxon>
        <taxon>Chaetothyriales</taxon>
        <taxon>Trichomeriaceae</taxon>
        <taxon>Lithohypha</taxon>
    </lineage>
</organism>
<dbReference type="GO" id="GO:0016020">
    <property type="term" value="C:membrane"/>
    <property type="evidence" value="ECO:0007669"/>
    <property type="project" value="UniProtKB-SubCell"/>
</dbReference>
<dbReference type="PANTHER" id="PTHR15549:SF33">
    <property type="entry name" value="MEMBRANE PROTEIN WSC4, PUTATIVE (AFU_ORTHOLOGUE AFUA_5G09020)-RELATED"/>
    <property type="match status" value="1"/>
</dbReference>